<feature type="non-terminal residue" evidence="10">
    <location>
        <position position="170"/>
    </location>
</feature>
<keyword evidence="11" id="KW-1185">Reference proteome</keyword>
<keyword evidence="3" id="KW-0813">Transport</keyword>
<feature type="compositionally biased region" description="Basic and acidic residues" evidence="9">
    <location>
        <begin position="10"/>
        <end position="26"/>
    </location>
</feature>
<dbReference type="GO" id="GO:0035673">
    <property type="term" value="F:oligopeptide transmembrane transporter activity"/>
    <property type="evidence" value="ECO:0007669"/>
    <property type="project" value="InterPro"/>
</dbReference>
<evidence type="ECO:0000256" key="5">
    <source>
        <dbReference type="ARBA" id="ARBA00022856"/>
    </source>
</evidence>
<keyword evidence="5" id="KW-0571">Peptide transport</keyword>
<evidence type="ECO:0000256" key="6">
    <source>
        <dbReference type="ARBA" id="ARBA00022927"/>
    </source>
</evidence>
<name>A0AAD7NGA0_9AGAR</name>
<evidence type="ECO:0000313" key="10">
    <source>
        <dbReference type="EMBL" id="KAJ7759519.1"/>
    </source>
</evidence>
<reference evidence="10" key="1">
    <citation type="submission" date="2023-03" db="EMBL/GenBank/DDBJ databases">
        <title>Massive genome expansion in bonnet fungi (Mycena s.s.) driven by repeated elements and novel gene families across ecological guilds.</title>
        <authorList>
            <consortium name="Lawrence Berkeley National Laboratory"/>
            <person name="Harder C.B."/>
            <person name="Miyauchi S."/>
            <person name="Viragh M."/>
            <person name="Kuo A."/>
            <person name="Thoen E."/>
            <person name="Andreopoulos B."/>
            <person name="Lu D."/>
            <person name="Skrede I."/>
            <person name="Drula E."/>
            <person name="Henrissat B."/>
            <person name="Morin E."/>
            <person name="Kohler A."/>
            <person name="Barry K."/>
            <person name="LaButti K."/>
            <person name="Morin E."/>
            <person name="Salamov A."/>
            <person name="Lipzen A."/>
            <person name="Mereny Z."/>
            <person name="Hegedus B."/>
            <person name="Baldrian P."/>
            <person name="Stursova M."/>
            <person name="Weitz H."/>
            <person name="Taylor A."/>
            <person name="Grigoriev I.V."/>
            <person name="Nagy L.G."/>
            <person name="Martin F."/>
            <person name="Kauserud H."/>
        </authorList>
    </citation>
    <scope>NUCLEOTIDE SEQUENCE</scope>
    <source>
        <strain evidence="10">CBHHK182m</strain>
    </source>
</reference>
<sequence>MPADAHSASSKHDSASLHSGSHDPEKGAALPVPTAHPSFHDAIPHFDDPNLPAQNAPSLLEDDSPYPEVRSAVANTDDPAIPVATLRAWTLGILWAVLIPGLNQFFFFRYPAVTVTSIVTQLLTFPLGRLWAPLLPNLTLNLFGLRVELNGGAFSIKVCFSSSLGRSVST</sequence>
<evidence type="ECO:0000256" key="3">
    <source>
        <dbReference type="ARBA" id="ARBA00022448"/>
    </source>
</evidence>
<evidence type="ECO:0000256" key="1">
    <source>
        <dbReference type="ARBA" id="ARBA00004141"/>
    </source>
</evidence>
<evidence type="ECO:0000256" key="9">
    <source>
        <dbReference type="SAM" id="MobiDB-lite"/>
    </source>
</evidence>
<evidence type="ECO:0000256" key="4">
    <source>
        <dbReference type="ARBA" id="ARBA00022692"/>
    </source>
</evidence>
<comment type="similarity">
    <text evidence="2">Belongs to the oligopeptide OPT transporter family.</text>
</comment>
<protein>
    <submittedName>
        <fullName evidence="10">Uncharacterized protein</fullName>
    </submittedName>
</protein>
<organism evidence="10 11">
    <name type="scientific">Mycena metata</name>
    <dbReference type="NCBI Taxonomy" id="1033252"/>
    <lineage>
        <taxon>Eukaryota</taxon>
        <taxon>Fungi</taxon>
        <taxon>Dikarya</taxon>
        <taxon>Basidiomycota</taxon>
        <taxon>Agaricomycotina</taxon>
        <taxon>Agaricomycetes</taxon>
        <taxon>Agaricomycetidae</taxon>
        <taxon>Agaricales</taxon>
        <taxon>Marasmiineae</taxon>
        <taxon>Mycenaceae</taxon>
        <taxon>Mycena</taxon>
    </lineage>
</organism>
<evidence type="ECO:0000256" key="2">
    <source>
        <dbReference type="ARBA" id="ARBA00008807"/>
    </source>
</evidence>
<keyword evidence="8" id="KW-0472">Membrane</keyword>
<evidence type="ECO:0000256" key="8">
    <source>
        <dbReference type="ARBA" id="ARBA00023136"/>
    </source>
</evidence>
<keyword evidence="6" id="KW-0653">Protein transport</keyword>
<proteinExistence type="inferred from homology"/>
<dbReference type="AlphaFoldDB" id="A0AAD7NGA0"/>
<accession>A0AAD7NGA0</accession>
<dbReference type="Pfam" id="PF03169">
    <property type="entry name" value="OPT"/>
    <property type="match status" value="1"/>
</dbReference>
<feature type="region of interest" description="Disordered" evidence="9">
    <location>
        <begin position="1"/>
        <end position="36"/>
    </location>
</feature>
<dbReference type="PANTHER" id="PTHR22601">
    <property type="entry name" value="ISP4 LIKE PROTEIN"/>
    <property type="match status" value="1"/>
</dbReference>
<keyword evidence="7" id="KW-1133">Transmembrane helix</keyword>
<evidence type="ECO:0000313" key="11">
    <source>
        <dbReference type="Proteomes" id="UP001215598"/>
    </source>
</evidence>
<comment type="subcellular location">
    <subcellularLocation>
        <location evidence="1">Membrane</location>
        <topology evidence="1">Multi-pass membrane protein</topology>
    </subcellularLocation>
</comment>
<evidence type="ECO:0000256" key="7">
    <source>
        <dbReference type="ARBA" id="ARBA00022989"/>
    </source>
</evidence>
<gene>
    <name evidence="10" type="ORF">B0H16DRAFT_1415716</name>
</gene>
<dbReference type="InterPro" id="IPR004813">
    <property type="entry name" value="OPT"/>
</dbReference>
<comment type="caution">
    <text evidence="10">The sequence shown here is derived from an EMBL/GenBank/DDBJ whole genome shotgun (WGS) entry which is preliminary data.</text>
</comment>
<dbReference type="EMBL" id="JARKIB010000039">
    <property type="protein sequence ID" value="KAJ7759519.1"/>
    <property type="molecule type" value="Genomic_DNA"/>
</dbReference>
<dbReference type="Proteomes" id="UP001215598">
    <property type="component" value="Unassembled WGS sequence"/>
</dbReference>
<dbReference type="GO" id="GO:0016020">
    <property type="term" value="C:membrane"/>
    <property type="evidence" value="ECO:0007669"/>
    <property type="project" value="UniProtKB-SubCell"/>
</dbReference>
<dbReference type="InterPro" id="IPR004648">
    <property type="entry name" value="Oligpept_transpt"/>
</dbReference>
<dbReference type="GO" id="GO:0015031">
    <property type="term" value="P:protein transport"/>
    <property type="evidence" value="ECO:0007669"/>
    <property type="project" value="UniProtKB-KW"/>
</dbReference>
<keyword evidence="4" id="KW-0812">Transmembrane</keyword>